<dbReference type="EMBL" id="CP000478">
    <property type="protein sequence ID" value="ABK17953.1"/>
    <property type="molecule type" value="Genomic_DNA"/>
</dbReference>
<dbReference type="FunCoup" id="A0LKK1">
    <property type="interactions" value="12"/>
</dbReference>
<evidence type="ECO:0000313" key="5">
    <source>
        <dbReference type="EMBL" id="ABK17953.1"/>
    </source>
</evidence>
<dbReference type="InParanoid" id="A0LKK1"/>
<organism evidence="5 6">
    <name type="scientific">Syntrophobacter fumaroxidans (strain DSM 10017 / MPOB)</name>
    <dbReference type="NCBI Taxonomy" id="335543"/>
    <lineage>
        <taxon>Bacteria</taxon>
        <taxon>Pseudomonadati</taxon>
        <taxon>Thermodesulfobacteriota</taxon>
        <taxon>Syntrophobacteria</taxon>
        <taxon>Syntrophobacterales</taxon>
        <taxon>Syntrophobacteraceae</taxon>
        <taxon>Syntrophobacter</taxon>
    </lineage>
</organism>
<dbReference type="eggNOG" id="COG0589">
    <property type="taxonomic scope" value="Bacteria"/>
</dbReference>
<dbReference type="PANTHER" id="PTHR47892">
    <property type="entry name" value="UNIVERSAL STRESS PROTEIN E"/>
    <property type="match status" value="1"/>
</dbReference>
<sequence length="313" mass="34476">MCDFFNLLYASTGIGEEIEGLKQAFGLARESRAKMTVVLVYPELPKSMEAYRETFEASLLSQAETALQATRAALDMKESEVPVKMDVESGDLPTAITIIRRVLRDGHDLVIKEAEPKEGSTGFGPTDMTLLRKCPCPVWLARPIGRSRQEVHVAVAISPESRDQAEYELSLRLLRLSRSLADSCSGALDIVCCSDDQFEEYLRRNTRVAVPEETIFGAMQRVQNQHHALLGRLIQDSGIAGTYHLNYLRGQVGKVIPNFVETRAVDILVMGTVARSGILGFLIGNTAESIMTELRCSLLALKPSSFVSPVKAD</sequence>
<dbReference type="OrthoDB" id="5564966at2"/>
<dbReference type="STRING" id="335543.Sfum_2271"/>
<evidence type="ECO:0000313" key="6">
    <source>
        <dbReference type="Proteomes" id="UP000001784"/>
    </source>
</evidence>
<dbReference type="GO" id="GO:0005737">
    <property type="term" value="C:cytoplasm"/>
    <property type="evidence" value="ECO:0007669"/>
    <property type="project" value="UniProtKB-SubCell"/>
</dbReference>
<protein>
    <submittedName>
        <fullName evidence="5">UspA domain protein</fullName>
    </submittedName>
</protein>
<evidence type="ECO:0000259" key="4">
    <source>
        <dbReference type="Pfam" id="PF00582"/>
    </source>
</evidence>
<dbReference type="AlphaFoldDB" id="A0LKK1"/>
<dbReference type="Gene3D" id="3.40.50.12370">
    <property type="match status" value="1"/>
</dbReference>
<evidence type="ECO:0000256" key="2">
    <source>
        <dbReference type="ARBA" id="ARBA00022490"/>
    </source>
</evidence>
<proteinExistence type="predicted"/>
<reference evidence="5 6" key="1">
    <citation type="submission" date="2006-10" db="EMBL/GenBank/DDBJ databases">
        <title>Complete sequence of Syntrophobacter fumaroxidans MPOB.</title>
        <authorList>
            <consortium name="US DOE Joint Genome Institute"/>
            <person name="Copeland A."/>
            <person name="Lucas S."/>
            <person name="Lapidus A."/>
            <person name="Barry K."/>
            <person name="Detter J.C."/>
            <person name="Glavina del Rio T."/>
            <person name="Hammon N."/>
            <person name="Israni S."/>
            <person name="Pitluck S."/>
            <person name="Goltsman E.G."/>
            <person name="Martinez M."/>
            <person name="Schmutz J."/>
            <person name="Larimer F."/>
            <person name="Land M."/>
            <person name="Hauser L."/>
            <person name="Kyrpides N."/>
            <person name="Kim E."/>
            <person name="Boone D.R."/>
            <person name="Brockman F."/>
            <person name="Culley D."/>
            <person name="Ferry J."/>
            <person name="Gunsalus R."/>
            <person name="McInerney M.J."/>
            <person name="Morrison M."/>
            <person name="Plugge C."/>
            <person name="Rohlin L."/>
            <person name="Scholten J."/>
            <person name="Sieber J."/>
            <person name="Stams A.J.M."/>
            <person name="Worm P."/>
            <person name="Henstra A.M."/>
            <person name="Richardson P."/>
        </authorList>
    </citation>
    <scope>NUCLEOTIDE SEQUENCE [LARGE SCALE GENOMIC DNA]</scope>
    <source>
        <strain evidence="6">DSM 10017 / MPOB</strain>
    </source>
</reference>
<gene>
    <name evidence="5" type="ordered locus">Sfum_2271</name>
</gene>
<dbReference type="KEGG" id="sfu:Sfum_2271"/>
<name>A0LKK1_SYNFM</name>
<comment type="function">
    <text evidence="3">Required for resistance to DNA-damaging agents.</text>
</comment>
<evidence type="ECO:0000256" key="1">
    <source>
        <dbReference type="ARBA" id="ARBA00004496"/>
    </source>
</evidence>
<dbReference type="SUPFAM" id="SSF52402">
    <property type="entry name" value="Adenine nucleotide alpha hydrolases-like"/>
    <property type="match status" value="2"/>
</dbReference>
<dbReference type="InterPro" id="IPR006016">
    <property type="entry name" value="UspA"/>
</dbReference>
<dbReference type="RefSeq" id="WP_011699122.1">
    <property type="nucleotide sequence ID" value="NC_008554.1"/>
</dbReference>
<feature type="domain" description="UspA" evidence="4">
    <location>
        <begin position="19"/>
        <end position="142"/>
    </location>
</feature>
<dbReference type="HOGENOM" id="CLU_049301_1_1_7"/>
<keyword evidence="2" id="KW-0963">Cytoplasm</keyword>
<evidence type="ECO:0000256" key="3">
    <source>
        <dbReference type="ARBA" id="ARBA00037131"/>
    </source>
</evidence>
<accession>A0LKK1</accession>
<dbReference type="Pfam" id="PF00582">
    <property type="entry name" value="Usp"/>
    <property type="match status" value="2"/>
</dbReference>
<keyword evidence="6" id="KW-1185">Reference proteome</keyword>
<dbReference type="PANTHER" id="PTHR47892:SF1">
    <property type="entry name" value="UNIVERSAL STRESS PROTEIN E"/>
    <property type="match status" value="1"/>
</dbReference>
<feature type="domain" description="UspA" evidence="4">
    <location>
        <begin position="232"/>
        <end position="301"/>
    </location>
</feature>
<comment type="subcellular location">
    <subcellularLocation>
        <location evidence="1">Cytoplasm</location>
    </subcellularLocation>
</comment>
<dbReference type="Proteomes" id="UP000001784">
    <property type="component" value="Chromosome"/>
</dbReference>